<dbReference type="PANTHER" id="PTHR11051">
    <property type="entry name" value="GLYCOSYL HYDROLASE-RELATED"/>
    <property type="match status" value="1"/>
</dbReference>
<name>A0ABW3BC78_9ACTN</name>
<accession>A0ABW3BC78</accession>
<dbReference type="Proteomes" id="UP001596956">
    <property type="component" value="Unassembled WGS sequence"/>
</dbReference>
<dbReference type="PIRSF" id="PIRSF036289">
    <property type="entry name" value="Glycosyl_hydrolase_malt_phosph"/>
    <property type="match status" value="1"/>
</dbReference>
<sequence length="797" mass="88095">MNSWTLAYDGFDPRHEGLREALCTLGNGYFATRGAAPERGADGVHYPGTYVAGCYNRATSLVAGHEIENEDLVNAPNWLPLTFCAEGGRWLGEDGAAGSGQRLELDLRRGVLTRTFQVCDGEGRTTRVRQRRLVSMAEPHLAALETELTPQDWSGTLTVRSALDGAVANSGVERYRKLNDRHLVPQGTGGAAPEETWLRSETSASGIGIALAARTRVTRGPGAATAAVDSRPDWIGCDLEVAAVGGRPVTVEKVVALHTSRDKAISDHLTAARASLARAGDFAELLESHTLAWRHLWQECAVDVGDAEDQRILRLHLFHLLQTLSPHTADLDVGVPARGLHGEAYRGHVFWDELFVFPLLNLHLPETARALLRYRWRRLPRARAAARAQGLRGAMFPWQSGSDGREETQHLHLNPRSGHWLSDRSYLQRHVGIAIAYNVWEHYRVTGGTAFLANFGAELLLEIARTLADLAAYDHRLGRYVIRGVMGPDEYHDAYPDREEPGLDDNAYTNIMAVWVLQRALQALEELPEASRRRVSERIGLTAAETKRFGRIAARMRVPFHEDVISQFAGYEELAELDWAAYRARYGDIRRLDRILEAEGDSCNRYRASKQADVLMLFFLLSAEELRDILRRLGYEDRADDPGLIPRTVDHYLARTSHGSTLSAVVHAWVLSRTDRAASWSFLREALRSDIDDSQGGTTAEGIHLGAMAGTVDVLIRCYTGLSAHGGSLRLAPTLPPELPHLSFHLRYRGHRGVRLDISAAEARISVPPSPLPPLAVECRGRSASVAPGTSRVLPVR</sequence>
<dbReference type="Pfam" id="PF03632">
    <property type="entry name" value="Glyco_hydro_65m"/>
    <property type="match status" value="1"/>
</dbReference>
<comment type="similarity">
    <text evidence="1">Belongs to the glycosyl hydrolase 65 family.</text>
</comment>
<evidence type="ECO:0000259" key="7">
    <source>
        <dbReference type="Pfam" id="PF03636"/>
    </source>
</evidence>
<keyword evidence="3" id="KW-0808">Transferase</keyword>
<dbReference type="PANTHER" id="PTHR11051:SF8">
    <property type="entry name" value="PROTEIN-GLUCOSYLGALACTOSYLHYDROXYLYSINE GLUCOSIDASE"/>
    <property type="match status" value="1"/>
</dbReference>
<dbReference type="Pfam" id="PF03633">
    <property type="entry name" value="Glyco_hydro_65C"/>
    <property type="match status" value="1"/>
</dbReference>
<dbReference type="Gene3D" id="1.50.10.10">
    <property type="match status" value="1"/>
</dbReference>
<keyword evidence="9" id="KW-1185">Reference proteome</keyword>
<comment type="caution">
    <text evidence="8">The sequence shown here is derived from an EMBL/GenBank/DDBJ whole genome shotgun (WGS) entry which is preliminary data.</text>
</comment>
<proteinExistence type="inferred from homology"/>
<organism evidence="8 9">
    <name type="scientific">Streptomonospora algeriensis</name>
    <dbReference type="NCBI Taxonomy" id="995084"/>
    <lineage>
        <taxon>Bacteria</taxon>
        <taxon>Bacillati</taxon>
        <taxon>Actinomycetota</taxon>
        <taxon>Actinomycetes</taxon>
        <taxon>Streptosporangiales</taxon>
        <taxon>Nocardiopsidaceae</taxon>
        <taxon>Streptomonospora</taxon>
    </lineage>
</organism>
<evidence type="ECO:0000256" key="1">
    <source>
        <dbReference type="ARBA" id="ARBA00006768"/>
    </source>
</evidence>
<evidence type="ECO:0000313" key="9">
    <source>
        <dbReference type="Proteomes" id="UP001596956"/>
    </source>
</evidence>
<evidence type="ECO:0000259" key="5">
    <source>
        <dbReference type="Pfam" id="PF03632"/>
    </source>
</evidence>
<dbReference type="SUPFAM" id="SSF74650">
    <property type="entry name" value="Galactose mutarotase-like"/>
    <property type="match status" value="1"/>
</dbReference>
<feature type="domain" description="Glycoside hydrolase family 65 C-terminal" evidence="6">
    <location>
        <begin position="723"/>
        <end position="784"/>
    </location>
</feature>
<dbReference type="InterPro" id="IPR008928">
    <property type="entry name" value="6-hairpin_glycosidase_sf"/>
</dbReference>
<evidence type="ECO:0000256" key="4">
    <source>
        <dbReference type="ARBA" id="ARBA00023295"/>
    </source>
</evidence>
<keyword evidence="4" id="KW-0326">Glycosidase</keyword>
<dbReference type="InterPro" id="IPR037018">
    <property type="entry name" value="GH65_N"/>
</dbReference>
<keyword evidence="2" id="KW-0328">Glycosyltransferase</keyword>
<dbReference type="SUPFAM" id="SSF48208">
    <property type="entry name" value="Six-hairpin glycosidases"/>
    <property type="match status" value="1"/>
</dbReference>
<dbReference type="InterPro" id="IPR017045">
    <property type="entry name" value="Malt_Pase/Glycosyl_Hdrlase"/>
</dbReference>
<evidence type="ECO:0000256" key="2">
    <source>
        <dbReference type="ARBA" id="ARBA00022676"/>
    </source>
</evidence>
<dbReference type="GO" id="GO:0016787">
    <property type="term" value="F:hydrolase activity"/>
    <property type="evidence" value="ECO:0007669"/>
    <property type="project" value="UniProtKB-KW"/>
</dbReference>
<dbReference type="EMBL" id="JBHTHR010000088">
    <property type="protein sequence ID" value="MFD0800715.1"/>
    <property type="molecule type" value="Genomic_DNA"/>
</dbReference>
<reference evidence="9" key="1">
    <citation type="journal article" date="2019" name="Int. J. Syst. Evol. Microbiol.">
        <title>The Global Catalogue of Microorganisms (GCM) 10K type strain sequencing project: providing services to taxonomists for standard genome sequencing and annotation.</title>
        <authorList>
            <consortium name="The Broad Institute Genomics Platform"/>
            <consortium name="The Broad Institute Genome Sequencing Center for Infectious Disease"/>
            <person name="Wu L."/>
            <person name="Ma J."/>
        </authorList>
    </citation>
    <scope>NUCLEOTIDE SEQUENCE [LARGE SCALE GENOMIC DNA]</scope>
    <source>
        <strain evidence="9">CCUG 63369</strain>
    </source>
</reference>
<dbReference type="Pfam" id="PF03636">
    <property type="entry name" value="Glyco_hydro_65N"/>
    <property type="match status" value="1"/>
</dbReference>
<evidence type="ECO:0000256" key="3">
    <source>
        <dbReference type="ARBA" id="ARBA00022679"/>
    </source>
</evidence>
<dbReference type="InterPro" id="IPR005194">
    <property type="entry name" value="Glyco_hydro_65_C"/>
</dbReference>
<gene>
    <name evidence="8" type="ORF">ACFQZU_05195</name>
</gene>
<dbReference type="Gene3D" id="2.60.420.10">
    <property type="entry name" value="Maltose phosphorylase, domain 3"/>
    <property type="match status" value="1"/>
</dbReference>
<dbReference type="Gene3D" id="2.70.98.40">
    <property type="entry name" value="Glycoside hydrolase, family 65, N-terminal domain"/>
    <property type="match status" value="1"/>
</dbReference>
<dbReference type="InterPro" id="IPR011013">
    <property type="entry name" value="Gal_mutarotase_sf_dom"/>
</dbReference>
<dbReference type="InterPro" id="IPR005196">
    <property type="entry name" value="Glyco_hydro_65_N"/>
</dbReference>
<evidence type="ECO:0000259" key="6">
    <source>
        <dbReference type="Pfam" id="PF03633"/>
    </source>
</evidence>
<evidence type="ECO:0000313" key="8">
    <source>
        <dbReference type="EMBL" id="MFD0800715.1"/>
    </source>
</evidence>
<feature type="domain" description="Glycoside hydrolase family 65 central catalytic" evidence="5">
    <location>
        <begin position="314"/>
        <end position="712"/>
    </location>
</feature>
<protein>
    <submittedName>
        <fullName evidence="8">Glycoside hydrolase family 65 protein</fullName>
    </submittedName>
</protein>
<dbReference type="InterPro" id="IPR012341">
    <property type="entry name" value="6hp_glycosidase-like_sf"/>
</dbReference>
<keyword evidence="8" id="KW-0378">Hydrolase</keyword>
<feature type="domain" description="Glycoside hydrolase family 65 N-terminal" evidence="7">
    <location>
        <begin position="8"/>
        <end position="261"/>
    </location>
</feature>
<dbReference type="InterPro" id="IPR005195">
    <property type="entry name" value="Glyco_hydro_65_M"/>
</dbReference>